<feature type="coiled-coil region" evidence="1">
    <location>
        <begin position="56"/>
        <end position="97"/>
    </location>
</feature>
<dbReference type="AlphaFoldDB" id="A0A3M7JIT2"/>
<feature type="region of interest" description="Disordered" evidence="2">
    <location>
        <begin position="1"/>
        <end position="34"/>
    </location>
</feature>
<keyword evidence="1" id="KW-0175">Coiled coil</keyword>
<evidence type="ECO:0000313" key="4">
    <source>
        <dbReference type="EMBL" id="RMZ37389.1"/>
    </source>
</evidence>
<organism evidence="3">
    <name type="scientific">Aspergillus flavus</name>
    <dbReference type="NCBI Taxonomy" id="5059"/>
    <lineage>
        <taxon>Eukaryota</taxon>
        <taxon>Fungi</taxon>
        <taxon>Dikarya</taxon>
        <taxon>Ascomycota</taxon>
        <taxon>Pezizomycotina</taxon>
        <taxon>Eurotiomycetes</taxon>
        <taxon>Eurotiomycetidae</taxon>
        <taxon>Eurotiales</taxon>
        <taxon>Aspergillaceae</taxon>
        <taxon>Aspergillus</taxon>
        <taxon>Aspergillus subgen. Circumdati</taxon>
    </lineage>
</organism>
<accession>A0A3M7JIT2</accession>
<dbReference type="Proteomes" id="UP000275480">
    <property type="component" value="Unassembled WGS sequence"/>
</dbReference>
<evidence type="ECO:0000256" key="1">
    <source>
        <dbReference type="SAM" id="Coils"/>
    </source>
</evidence>
<gene>
    <name evidence="3" type="ORF">BDV35DRAFT_405125</name>
    <name evidence="4" type="ORF">CA14_011579</name>
</gene>
<protein>
    <submittedName>
        <fullName evidence="3">Uncharacterized protein</fullName>
    </submittedName>
</protein>
<sequence>MSTAIPPQDPLRGKTTLMGSPADTAPPGRGKNDEVYSSALDAVSIQTSRPSTAVPADVLATSLAQAKHDLEEERQQHQQTKMDLRQKEQEARELRKSWLETANELNRYLRQGHGYNQMTDDDLLQHVAQLRFTITGFAAQHFSHPQLRDRKMTAEYDFFQQYLGISKTDFEAYIHSVTLRSSLVRALLWAFLLRKVFDQFRWATLEAGAHPLNDQAKDVVPDARRRCSMWRANTSNLVLDSMIFEGDKAYDDRQQFVTMNVKVLSKYLASLSLSPKDVIEARLQDLFTQSLELDQELNRQVASITWNRDVRLPCPFDPDHMAMEAAESHQTDEELTVRLVLAPGLSRRGRASGDRFDEIVQLLKMEVSCELAVYNEPSRRSRPATRIGRLVSDMGWGNDN</sequence>
<dbReference type="EMBL" id="ML734600">
    <property type="protein sequence ID" value="KAB8246380.1"/>
    <property type="molecule type" value="Genomic_DNA"/>
</dbReference>
<dbReference type="VEuPathDB" id="FungiDB:AFLA_000229"/>
<evidence type="ECO:0000313" key="5">
    <source>
        <dbReference type="Proteomes" id="UP000275480"/>
    </source>
</evidence>
<proteinExistence type="predicted"/>
<evidence type="ECO:0000256" key="2">
    <source>
        <dbReference type="SAM" id="MobiDB-lite"/>
    </source>
</evidence>
<reference evidence="4 5" key="1">
    <citation type="submission" date="2018-07" db="EMBL/GenBank/DDBJ databases">
        <title>Identification of spontaneous genetic mutation associated with occurrence of a yellow conidial color mutant of Aspergillus flavus.</title>
        <authorList>
            <person name="Chang P.-K."/>
            <person name="Mack B.M."/>
            <person name="Scharfenstein L."/>
            <person name="Gilbert M.K."/>
        </authorList>
    </citation>
    <scope>NUCLEOTIDE SEQUENCE [LARGE SCALE GENOMIC DNA]</scope>
    <source>
        <strain evidence="4 5">CA14</strain>
    </source>
</reference>
<dbReference type="EMBL" id="QQZZ01000177">
    <property type="protein sequence ID" value="RMZ37389.1"/>
    <property type="molecule type" value="Genomic_DNA"/>
</dbReference>
<reference evidence="3" key="2">
    <citation type="submission" date="2019-04" db="EMBL/GenBank/DDBJ databases">
        <title>Friends and foes A comparative genomics study of 23 Aspergillus species from section Flavi.</title>
        <authorList>
            <consortium name="DOE Joint Genome Institute"/>
            <person name="Kjaerbolling I."/>
            <person name="Vesth T."/>
            <person name="Frisvad J.C."/>
            <person name="Nybo J.L."/>
            <person name="Theobald S."/>
            <person name="Kildgaard S."/>
            <person name="Isbrandt T."/>
            <person name="Kuo A."/>
            <person name="Sato A."/>
            <person name="Lyhne E.K."/>
            <person name="Kogle M.E."/>
            <person name="Wiebenga A."/>
            <person name="Kun R.S."/>
            <person name="Lubbers R.J."/>
            <person name="Makela M.R."/>
            <person name="Barry K."/>
            <person name="Chovatia M."/>
            <person name="Clum A."/>
            <person name="Daum C."/>
            <person name="Haridas S."/>
            <person name="He G."/>
            <person name="LaButti K."/>
            <person name="Lipzen A."/>
            <person name="Mondo S."/>
            <person name="Riley R."/>
            <person name="Salamov A."/>
            <person name="Simmons B.A."/>
            <person name="Magnuson J.K."/>
            <person name="Henrissat B."/>
            <person name="Mortensen U.H."/>
            <person name="Larsen T.O."/>
            <person name="Devries R.P."/>
            <person name="Grigoriev I.V."/>
            <person name="Machida M."/>
            <person name="Baker S.E."/>
            <person name="Andersen M.R."/>
        </authorList>
    </citation>
    <scope>NUCLEOTIDE SEQUENCE [LARGE SCALE GENOMIC DNA]</scope>
    <source>
        <strain evidence="3">CBS 121.62</strain>
    </source>
</reference>
<name>A0A3M7JIT2_ASPFL</name>
<dbReference type="Proteomes" id="UP000325434">
    <property type="component" value="Unassembled WGS sequence"/>
</dbReference>
<evidence type="ECO:0000313" key="3">
    <source>
        <dbReference type="EMBL" id="KAB8246380.1"/>
    </source>
</evidence>
<dbReference type="VEuPathDB" id="FungiDB:F9C07_2100877"/>